<evidence type="ECO:0000256" key="1">
    <source>
        <dbReference type="SAM" id="Phobius"/>
    </source>
</evidence>
<name>A0A5C6EU04_9BACT</name>
<dbReference type="Proteomes" id="UP000318288">
    <property type="component" value="Unassembled WGS sequence"/>
</dbReference>
<proteinExistence type="predicted"/>
<protein>
    <recommendedName>
        <fullName evidence="4">Transmembrane protein</fullName>
    </recommendedName>
</protein>
<accession>A0A5C6EU04</accession>
<sequence>MNSPTDPPKADGTPGFNPYVPASDVGAGRIADPAINKTIRELGRWQMFFAIMLGLAVGLTMLMMLIPLLSGGIGDAVGGMLCLGGGSLLLYGLPALMLWKAATIARQCSVEPDVDQMAELMRAQVRFWRTIGIIAGFVLAFYGLALVMALVGTVSMSN</sequence>
<reference evidence="2 3" key="1">
    <citation type="submission" date="2019-02" db="EMBL/GenBank/DDBJ databases">
        <title>Deep-cultivation of Planctomycetes and their phenomic and genomic characterization uncovers novel biology.</title>
        <authorList>
            <person name="Wiegand S."/>
            <person name="Jogler M."/>
            <person name="Boedeker C."/>
            <person name="Pinto D."/>
            <person name="Vollmers J."/>
            <person name="Rivas-Marin E."/>
            <person name="Kohn T."/>
            <person name="Peeters S.H."/>
            <person name="Heuer A."/>
            <person name="Rast P."/>
            <person name="Oberbeckmann S."/>
            <person name="Bunk B."/>
            <person name="Jeske O."/>
            <person name="Meyerdierks A."/>
            <person name="Storesund J.E."/>
            <person name="Kallscheuer N."/>
            <person name="Luecker S."/>
            <person name="Lage O.M."/>
            <person name="Pohl T."/>
            <person name="Merkel B.J."/>
            <person name="Hornburger P."/>
            <person name="Mueller R.-W."/>
            <person name="Bruemmer F."/>
            <person name="Labrenz M."/>
            <person name="Spormann A.M."/>
            <person name="Op Den Camp H."/>
            <person name="Overmann J."/>
            <person name="Amann R."/>
            <person name="Jetten M.S.M."/>
            <person name="Mascher T."/>
            <person name="Medema M.H."/>
            <person name="Devos D.P."/>
            <person name="Kaster A.-K."/>
            <person name="Ovreas L."/>
            <person name="Rohde M."/>
            <person name="Galperin M.Y."/>
            <person name="Jogler C."/>
        </authorList>
    </citation>
    <scope>NUCLEOTIDE SEQUENCE [LARGE SCALE GENOMIC DNA]</scope>
    <source>
        <strain evidence="2 3">Poly51</strain>
    </source>
</reference>
<feature type="transmembrane region" description="Helical" evidence="1">
    <location>
        <begin position="127"/>
        <end position="151"/>
    </location>
</feature>
<evidence type="ECO:0000313" key="2">
    <source>
        <dbReference type="EMBL" id="TWU50949.1"/>
    </source>
</evidence>
<evidence type="ECO:0000313" key="3">
    <source>
        <dbReference type="Proteomes" id="UP000318288"/>
    </source>
</evidence>
<dbReference type="AlphaFoldDB" id="A0A5C6EU04"/>
<keyword evidence="1" id="KW-0812">Transmembrane</keyword>
<feature type="transmembrane region" description="Helical" evidence="1">
    <location>
        <begin position="76"/>
        <end position="99"/>
    </location>
</feature>
<organism evidence="2 3">
    <name type="scientific">Rubripirellula tenax</name>
    <dbReference type="NCBI Taxonomy" id="2528015"/>
    <lineage>
        <taxon>Bacteria</taxon>
        <taxon>Pseudomonadati</taxon>
        <taxon>Planctomycetota</taxon>
        <taxon>Planctomycetia</taxon>
        <taxon>Pirellulales</taxon>
        <taxon>Pirellulaceae</taxon>
        <taxon>Rubripirellula</taxon>
    </lineage>
</organism>
<comment type="caution">
    <text evidence="2">The sequence shown here is derived from an EMBL/GenBank/DDBJ whole genome shotgun (WGS) entry which is preliminary data.</text>
</comment>
<evidence type="ECO:0008006" key="4">
    <source>
        <dbReference type="Google" id="ProtNLM"/>
    </source>
</evidence>
<dbReference type="EMBL" id="SJPW01000005">
    <property type="protein sequence ID" value="TWU50949.1"/>
    <property type="molecule type" value="Genomic_DNA"/>
</dbReference>
<keyword evidence="3" id="KW-1185">Reference proteome</keyword>
<keyword evidence="1" id="KW-1133">Transmembrane helix</keyword>
<gene>
    <name evidence="2" type="ORF">Poly51_42420</name>
</gene>
<feature type="transmembrane region" description="Helical" evidence="1">
    <location>
        <begin position="47"/>
        <end position="70"/>
    </location>
</feature>
<dbReference type="RefSeq" id="WP_146459616.1">
    <property type="nucleotide sequence ID" value="NZ_SJPW01000005.1"/>
</dbReference>
<keyword evidence="1" id="KW-0472">Membrane</keyword>